<dbReference type="EC" id="5.1.1.3" evidence="2 7"/>
<dbReference type="InterPro" id="IPR018187">
    <property type="entry name" value="Asp/Glu_racemase_AS_1"/>
</dbReference>
<dbReference type="EMBL" id="VCQT01000036">
    <property type="protein sequence ID" value="TMW12134.1"/>
    <property type="molecule type" value="Genomic_DNA"/>
</dbReference>
<evidence type="ECO:0000256" key="3">
    <source>
        <dbReference type="ARBA" id="ARBA00022960"/>
    </source>
</evidence>
<feature type="binding site" evidence="7">
    <location>
        <begin position="20"/>
        <end position="21"/>
    </location>
    <ligand>
        <name>substrate</name>
    </ligand>
</feature>
<dbReference type="GO" id="GO:0008881">
    <property type="term" value="F:glutamate racemase activity"/>
    <property type="evidence" value="ECO:0007669"/>
    <property type="project" value="UniProtKB-EC"/>
</dbReference>
<sequence length="278" mass="28496">MPSSTPSPEPCTAAPVLIFDSGVGGLSVVRALRAQLPGVPLAYVCDNAAMPYGTKPDHWLVQRIVAVCLAAVAASGARALVVACNTASTLALDALRAALSIPVVGTVPAIKPAAALSGSGVIGLLATSATVTRPYTDKLINDFAGHCTVVRVAADGLVEQAERLLAGEPLDDRGLDQGLAPLWRDAGLDTVVLGCTHFPLLRDRFDARAPRPVQWVDSGAAIARRVAQVLDTLPPAVNTTGDSAWATGPVSPGLIRGFAGFGFGEPRPLPLPAPSPTP</sequence>
<keyword evidence="9" id="KW-1185">Reference proteome</keyword>
<gene>
    <name evidence="7" type="primary">murI</name>
    <name evidence="8" type="ORF">FGS76_11610</name>
</gene>
<dbReference type="Pfam" id="PF01177">
    <property type="entry name" value="Asp_Glu_race"/>
    <property type="match status" value="1"/>
</dbReference>
<comment type="similarity">
    <text evidence="7">Belongs to the aspartate/glutamate racemases family.</text>
</comment>
<proteinExistence type="inferred from homology"/>
<evidence type="ECO:0000256" key="7">
    <source>
        <dbReference type="HAMAP-Rule" id="MF_00258"/>
    </source>
</evidence>
<protein>
    <recommendedName>
        <fullName evidence="2 7">Glutamate racemase</fullName>
        <ecNumber evidence="2 7">5.1.1.3</ecNumber>
    </recommendedName>
</protein>
<keyword evidence="6 7" id="KW-0961">Cell wall biogenesis/degradation</keyword>
<dbReference type="InterPro" id="IPR004391">
    <property type="entry name" value="Glu_race"/>
</dbReference>
<dbReference type="SUPFAM" id="SSF53681">
    <property type="entry name" value="Aspartate/glutamate racemase"/>
    <property type="match status" value="2"/>
</dbReference>
<dbReference type="HAMAP" id="MF_00258">
    <property type="entry name" value="Glu_racemase"/>
    <property type="match status" value="1"/>
</dbReference>
<evidence type="ECO:0000256" key="5">
    <source>
        <dbReference type="ARBA" id="ARBA00023235"/>
    </source>
</evidence>
<dbReference type="NCBIfam" id="TIGR00067">
    <property type="entry name" value="glut_race"/>
    <property type="match status" value="1"/>
</dbReference>
<dbReference type="PROSITE" id="PS00924">
    <property type="entry name" value="ASP_GLU_RACEMASE_2"/>
    <property type="match status" value="1"/>
</dbReference>
<dbReference type="RefSeq" id="WP_138772808.1">
    <property type="nucleotide sequence ID" value="NZ_VCQT01000036.1"/>
</dbReference>
<comment type="caution">
    <text evidence="8">The sequence shown here is derived from an EMBL/GenBank/DDBJ whole genome shotgun (WGS) entry which is preliminary data.</text>
</comment>
<keyword evidence="3 7" id="KW-0133">Cell shape</keyword>
<evidence type="ECO:0000256" key="2">
    <source>
        <dbReference type="ARBA" id="ARBA00013090"/>
    </source>
</evidence>
<accession>A0ABY2XLF9</accession>
<reference evidence="8 9" key="1">
    <citation type="submission" date="2019-05" db="EMBL/GenBank/DDBJ databases">
        <title>Genome of Alcanivorax gelatiniphagus, an oil degrading marine bacteria.</title>
        <authorList>
            <person name="Kwon K.K."/>
        </authorList>
    </citation>
    <scope>NUCLEOTIDE SEQUENCE [LARGE SCALE GENOMIC DNA]</scope>
    <source>
        <strain evidence="8 9">MEBiC 08158</strain>
    </source>
</reference>
<dbReference type="InterPro" id="IPR001920">
    <property type="entry name" value="Asp/Glu_race"/>
</dbReference>
<comment type="pathway">
    <text evidence="7">Cell wall biogenesis; peptidoglycan biosynthesis.</text>
</comment>
<evidence type="ECO:0000313" key="9">
    <source>
        <dbReference type="Proteomes" id="UP000739180"/>
    </source>
</evidence>
<dbReference type="Proteomes" id="UP000739180">
    <property type="component" value="Unassembled WGS sequence"/>
</dbReference>
<evidence type="ECO:0000256" key="6">
    <source>
        <dbReference type="ARBA" id="ARBA00023316"/>
    </source>
</evidence>
<feature type="binding site" evidence="7">
    <location>
        <begin position="52"/>
        <end position="53"/>
    </location>
    <ligand>
        <name>substrate</name>
    </ligand>
</feature>
<evidence type="ECO:0000256" key="4">
    <source>
        <dbReference type="ARBA" id="ARBA00022984"/>
    </source>
</evidence>
<evidence type="ECO:0000256" key="1">
    <source>
        <dbReference type="ARBA" id="ARBA00001602"/>
    </source>
</evidence>
<feature type="active site" description="Proton donor/acceptor" evidence="7">
    <location>
        <position position="195"/>
    </location>
</feature>
<dbReference type="PROSITE" id="PS00923">
    <property type="entry name" value="ASP_GLU_RACEMASE_1"/>
    <property type="match status" value="1"/>
</dbReference>
<keyword evidence="4 7" id="KW-0573">Peptidoglycan synthesis</keyword>
<name>A0ABY2XLF9_9GAMM</name>
<dbReference type="InterPro" id="IPR033134">
    <property type="entry name" value="Asp/Glu_racemase_AS_2"/>
</dbReference>
<dbReference type="PANTHER" id="PTHR21198">
    <property type="entry name" value="GLUTAMATE RACEMASE"/>
    <property type="match status" value="1"/>
</dbReference>
<comment type="catalytic activity">
    <reaction evidence="1 7">
        <text>L-glutamate = D-glutamate</text>
        <dbReference type="Rhea" id="RHEA:12813"/>
        <dbReference type="ChEBI" id="CHEBI:29985"/>
        <dbReference type="ChEBI" id="CHEBI:29986"/>
        <dbReference type="EC" id="5.1.1.3"/>
    </reaction>
</comment>
<organism evidence="8 9">
    <name type="scientific">Alloalcanivorax gelatiniphagus</name>
    <dbReference type="NCBI Taxonomy" id="1194167"/>
    <lineage>
        <taxon>Bacteria</taxon>
        <taxon>Pseudomonadati</taxon>
        <taxon>Pseudomonadota</taxon>
        <taxon>Gammaproteobacteria</taxon>
        <taxon>Oceanospirillales</taxon>
        <taxon>Alcanivoracaceae</taxon>
        <taxon>Alloalcanivorax</taxon>
    </lineage>
</organism>
<comment type="function">
    <text evidence="7">Provides the (R)-glutamate required for cell wall biosynthesis.</text>
</comment>
<feature type="binding site" evidence="7">
    <location>
        <begin position="85"/>
        <end position="86"/>
    </location>
    <ligand>
        <name>substrate</name>
    </ligand>
</feature>
<keyword evidence="5 7" id="KW-0413">Isomerase</keyword>
<dbReference type="InterPro" id="IPR015942">
    <property type="entry name" value="Asp/Glu/hydantoin_racemase"/>
</dbReference>
<evidence type="ECO:0000313" key="8">
    <source>
        <dbReference type="EMBL" id="TMW12134.1"/>
    </source>
</evidence>
<dbReference type="Gene3D" id="3.40.50.1860">
    <property type="match status" value="2"/>
</dbReference>
<feature type="binding site" evidence="7">
    <location>
        <begin position="196"/>
        <end position="197"/>
    </location>
    <ligand>
        <name>substrate</name>
    </ligand>
</feature>
<dbReference type="PANTHER" id="PTHR21198:SF2">
    <property type="entry name" value="GLUTAMATE RACEMASE"/>
    <property type="match status" value="1"/>
</dbReference>
<feature type="active site" description="Proton donor/acceptor" evidence="7">
    <location>
        <position position="84"/>
    </location>
</feature>